<reference evidence="2 3" key="1">
    <citation type="submission" date="2016-10" db="EMBL/GenBank/DDBJ databases">
        <authorList>
            <person name="de Groot N.N."/>
        </authorList>
    </citation>
    <scope>NUCLEOTIDE SEQUENCE [LARGE SCALE GENOMIC DNA]</scope>
    <source>
        <strain evidence="2 3">743A</strain>
    </source>
</reference>
<proteinExistence type="predicted"/>
<evidence type="ECO:0000313" key="2">
    <source>
        <dbReference type="EMBL" id="SFS08733.1"/>
    </source>
</evidence>
<dbReference type="EMBL" id="FOYZ01000027">
    <property type="protein sequence ID" value="SFS08733.1"/>
    <property type="molecule type" value="Genomic_DNA"/>
</dbReference>
<dbReference type="STRING" id="37658.SAMN05661086_03684"/>
<dbReference type="OrthoDB" id="581382at2"/>
<gene>
    <name evidence="2" type="ORF">SAMN05661086_03684</name>
</gene>
<dbReference type="Gene3D" id="1.10.260.40">
    <property type="entry name" value="lambda repressor-like DNA-binding domains"/>
    <property type="match status" value="1"/>
</dbReference>
<evidence type="ECO:0000313" key="3">
    <source>
        <dbReference type="Proteomes" id="UP000199659"/>
    </source>
</evidence>
<name>A0A1I6LZ70_9FIRM</name>
<accession>A0A1I6LZ70</accession>
<dbReference type="InterPro" id="IPR010982">
    <property type="entry name" value="Lambda_DNA-bd_dom_sf"/>
</dbReference>
<evidence type="ECO:0000259" key="1">
    <source>
        <dbReference type="Pfam" id="PF13443"/>
    </source>
</evidence>
<dbReference type="AlphaFoldDB" id="A0A1I6LZ70"/>
<dbReference type="InterPro" id="IPR001387">
    <property type="entry name" value="Cro/C1-type_HTH"/>
</dbReference>
<dbReference type="SUPFAM" id="SSF47413">
    <property type="entry name" value="lambda repressor-like DNA-binding domains"/>
    <property type="match status" value="1"/>
</dbReference>
<dbReference type="GO" id="GO:0003677">
    <property type="term" value="F:DNA binding"/>
    <property type="evidence" value="ECO:0007669"/>
    <property type="project" value="UniProtKB-KW"/>
</dbReference>
<dbReference type="RefSeq" id="WP_092564350.1">
    <property type="nucleotide sequence ID" value="NZ_FOYZ01000027.1"/>
</dbReference>
<sequence length="630" mass="73146">MASNRSFKDYVVDRFYNELFVAIQSFTAANYEDLDLRLYRVRNIGSIELSDIEAKFVSVNDLPDMKIEFDVAVEAELEVREADYHYDESEFCKQWFMLKCTGDLDCNLDDLIIFSVTKYVSKNKQPKPMSDFLVPFINKEQLEDEATEFLRKYYPEALKKPMAIEPDKLAKRMGLDIKIQRITEDFSVFGQIFFFDKTTELYDSNSCSMVQTDVLGKTIIVDPQNFFLRNLGSVNNTIVHECVHWDKHRKAFELERLFNKDVTQIKCQVVGGIKDNKVRSATDWMEWQANALAPRIQMPLIPFKMKVNELIRKCRDELSNFNLVDIMEWVIDEAALFYGVSRCAAKIRMVDIGYDQAIGVFTYVDNHYVKPHCFKKGSIQKNQTFSISIKDAIVESIFKSELKEKLSSGNYLYVDSHFCFNHPKYIQFNENGTTELTDYARFHMEECCLVFDLKIKSVNKYGEQFFTECVLYRDAASSIVFEAHYSSENKDNLNHTEMIKQYNADLLSVARKLPMNFSGALDALIKWSEMTEEELAEAAEMSEKTIQRLRNDEPDNVTIETVVQLCIGMKLPPMLSNCLLRASGKSFMMTEQHLMYQFLLNSCYTKSIYECNDMLVSQDLKPLGRQNRVA</sequence>
<dbReference type="Proteomes" id="UP000199659">
    <property type="component" value="Unassembled WGS sequence"/>
</dbReference>
<feature type="domain" description="HTH cro/C1-type" evidence="1">
    <location>
        <begin position="521"/>
        <end position="566"/>
    </location>
</feature>
<protein>
    <submittedName>
        <fullName evidence="2">Cro/C1-type HTH DNA-binding domain-containing protein</fullName>
    </submittedName>
</protein>
<keyword evidence="2" id="KW-0238">DNA-binding</keyword>
<dbReference type="Pfam" id="PF13443">
    <property type="entry name" value="HTH_26"/>
    <property type="match status" value="1"/>
</dbReference>
<organism evidence="2 3">
    <name type="scientific">Anaeromicropila populeti</name>
    <dbReference type="NCBI Taxonomy" id="37658"/>
    <lineage>
        <taxon>Bacteria</taxon>
        <taxon>Bacillati</taxon>
        <taxon>Bacillota</taxon>
        <taxon>Clostridia</taxon>
        <taxon>Lachnospirales</taxon>
        <taxon>Lachnospiraceae</taxon>
        <taxon>Anaeromicropila</taxon>
    </lineage>
</organism>
<keyword evidence="3" id="KW-1185">Reference proteome</keyword>